<proteinExistence type="predicted"/>
<protein>
    <recommendedName>
        <fullName evidence="3">ArsR family transcriptional regulator</fullName>
    </recommendedName>
</protein>
<gene>
    <name evidence="1" type="ORF">SAMN02745178_01473</name>
</gene>
<keyword evidence="2" id="KW-1185">Reference proteome</keyword>
<evidence type="ECO:0000313" key="2">
    <source>
        <dbReference type="Proteomes" id="UP000190286"/>
    </source>
</evidence>
<evidence type="ECO:0008006" key="3">
    <source>
        <dbReference type="Google" id="ProtNLM"/>
    </source>
</evidence>
<dbReference type="RefSeq" id="WP_078784406.1">
    <property type="nucleotide sequence ID" value="NZ_CAKVQS010000013.1"/>
</dbReference>
<dbReference type="AlphaFoldDB" id="A0A1T4X5J6"/>
<organism evidence="1 2">
    <name type="scientific">Gemmiger formicilis</name>
    <dbReference type="NCBI Taxonomy" id="745368"/>
    <lineage>
        <taxon>Bacteria</taxon>
        <taxon>Bacillati</taxon>
        <taxon>Bacillota</taxon>
        <taxon>Clostridia</taxon>
        <taxon>Eubacteriales</taxon>
        <taxon>Gemmiger</taxon>
    </lineage>
</organism>
<sequence length="125" mass="13640">MKHPKGIWLRRGLLPYYLTGHRLALALLLRDKPSTAAQLAAALTEKGYRTDPQTLEKSLARLTRLGIVSVSDNVYRCTCEKLDAARYSESQLLDLVGMTQSTVNGTAFYTTTPPPSVSSRGPSGS</sequence>
<dbReference type="GeneID" id="93337937"/>
<dbReference type="Gene3D" id="1.10.10.10">
    <property type="entry name" value="Winged helix-like DNA-binding domain superfamily/Winged helix DNA-binding domain"/>
    <property type="match status" value="1"/>
</dbReference>
<reference evidence="1 2" key="1">
    <citation type="submission" date="2017-02" db="EMBL/GenBank/DDBJ databases">
        <authorList>
            <person name="Peterson S.W."/>
        </authorList>
    </citation>
    <scope>NUCLEOTIDE SEQUENCE [LARGE SCALE GENOMIC DNA]</scope>
    <source>
        <strain evidence="1 2">ATCC 27749</strain>
    </source>
</reference>
<accession>A0A1T4X5J6</accession>
<dbReference type="Proteomes" id="UP000190286">
    <property type="component" value="Unassembled WGS sequence"/>
</dbReference>
<dbReference type="EMBL" id="FUYF01000006">
    <property type="protein sequence ID" value="SKA84894.1"/>
    <property type="molecule type" value="Genomic_DNA"/>
</dbReference>
<name>A0A1T4X5J6_9FIRM</name>
<dbReference type="InterPro" id="IPR036388">
    <property type="entry name" value="WH-like_DNA-bd_sf"/>
</dbReference>
<evidence type="ECO:0000313" key="1">
    <source>
        <dbReference type="EMBL" id="SKA84894.1"/>
    </source>
</evidence>